<evidence type="ECO:0000256" key="2">
    <source>
        <dbReference type="SAM" id="SignalP"/>
    </source>
</evidence>
<dbReference type="SMART" id="SM00213">
    <property type="entry name" value="UBQ"/>
    <property type="match status" value="1"/>
</dbReference>
<evidence type="ECO:0000259" key="3">
    <source>
        <dbReference type="PROSITE" id="PS50053"/>
    </source>
</evidence>
<dbReference type="InterPro" id="IPR029071">
    <property type="entry name" value="Ubiquitin-like_domsf"/>
</dbReference>
<sequence length="237" mass="24640">MSVHRTCCLLIAATAWLALSTGPAAAQPSDQPTSPPQTQSQPEPAQQITILTIHLPCDPKTTPASPGVPGTPDLPTSGSGGAPAEREAASHDIESPPPRTRSAAEVSGPPSGPGTPPCRTMVPPACGAESAPTGPESPFGTPKPAPRELPFDNPDCPTPSGDTSRDCKSPSASGGPELTVQVTPDTTVAQVKEKIAAEVGISPHHQRLYRHDIELENDRPLSHYSITERADLDLRLC</sequence>
<dbReference type="RefSeq" id="WP_251911614.1">
    <property type="nucleotide sequence ID" value="NZ_JAMRXG010000004.1"/>
</dbReference>
<dbReference type="AlphaFoldDB" id="A0A9X2E5R2"/>
<gene>
    <name evidence="4" type="ORF">NDR86_11785</name>
</gene>
<dbReference type="Gene3D" id="3.10.20.90">
    <property type="entry name" value="Phosphatidylinositol 3-kinase Catalytic Subunit, Chain A, domain 1"/>
    <property type="match status" value="1"/>
</dbReference>
<dbReference type="Pfam" id="PF00240">
    <property type="entry name" value="ubiquitin"/>
    <property type="match status" value="1"/>
</dbReference>
<dbReference type="CDD" id="cd17039">
    <property type="entry name" value="Ubl_ubiquitin_like"/>
    <property type="match status" value="1"/>
</dbReference>
<dbReference type="InterPro" id="IPR000626">
    <property type="entry name" value="Ubiquitin-like_dom"/>
</dbReference>
<feature type="signal peptide" evidence="2">
    <location>
        <begin position="1"/>
        <end position="26"/>
    </location>
</feature>
<evidence type="ECO:0000313" key="4">
    <source>
        <dbReference type="EMBL" id="MCM6774155.1"/>
    </source>
</evidence>
<feature type="domain" description="Ubiquitin-like" evidence="3">
    <location>
        <begin position="168"/>
        <end position="237"/>
    </location>
</feature>
<dbReference type="SUPFAM" id="SSF54236">
    <property type="entry name" value="Ubiquitin-like"/>
    <property type="match status" value="1"/>
</dbReference>
<dbReference type="PROSITE" id="PS50053">
    <property type="entry name" value="UBIQUITIN_2"/>
    <property type="match status" value="1"/>
</dbReference>
<protein>
    <recommendedName>
        <fullName evidence="3">Ubiquitin-like domain-containing protein</fullName>
    </recommendedName>
</protein>
<dbReference type="EMBL" id="JAMRXG010000004">
    <property type="protein sequence ID" value="MCM6774155.1"/>
    <property type="molecule type" value="Genomic_DNA"/>
</dbReference>
<feature type="compositionally biased region" description="Low complexity" evidence="1">
    <location>
        <begin position="23"/>
        <end position="47"/>
    </location>
</feature>
<organism evidence="4 5">
    <name type="scientific">Nocardia pulmonis</name>
    <dbReference type="NCBI Taxonomy" id="2951408"/>
    <lineage>
        <taxon>Bacteria</taxon>
        <taxon>Bacillati</taxon>
        <taxon>Actinomycetota</taxon>
        <taxon>Actinomycetes</taxon>
        <taxon>Mycobacteriales</taxon>
        <taxon>Nocardiaceae</taxon>
        <taxon>Nocardia</taxon>
    </lineage>
</organism>
<reference evidence="4" key="1">
    <citation type="submission" date="2022-06" db="EMBL/GenBank/DDBJ databases">
        <title>Novel species in genus nocardia.</title>
        <authorList>
            <person name="Li F."/>
        </authorList>
    </citation>
    <scope>NUCLEOTIDE SEQUENCE</scope>
    <source>
        <strain evidence="4">CDC141</strain>
    </source>
</reference>
<proteinExistence type="predicted"/>
<feature type="chain" id="PRO_5040846469" description="Ubiquitin-like domain-containing protein" evidence="2">
    <location>
        <begin position="27"/>
        <end position="237"/>
    </location>
</feature>
<feature type="compositionally biased region" description="Basic and acidic residues" evidence="1">
    <location>
        <begin position="84"/>
        <end position="94"/>
    </location>
</feature>
<evidence type="ECO:0000256" key="1">
    <source>
        <dbReference type="SAM" id="MobiDB-lite"/>
    </source>
</evidence>
<dbReference type="Proteomes" id="UP001139157">
    <property type="component" value="Unassembled WGS sequence"/>
</dbReference>
<feature type="region of interest" description="Disordered" evidence="1">
    <location>
        <begin position="23"/>
        <end position="179"/>
    </location>
</feature>
<evidence type="ECO:0000313" key="5">
    <source>
        <dbReference type="Proteomes" id="UP001139157"/>
    </source>
</evidence>
<accession>A0A9X2E5R2</accession>
<keyword evidence="5" id="KW-1185">Reference proteome</keyword>
<keyword evidence="2" id="KW-0732">Signal</keyword>
<name>A0A9X2E5R2_9NOCA</name>
<comment type="caution">
    <text evidence="4">The sequence shown here is derived from an EMBL/GenBank/DDBJ whole genome shotgun (WGS) entry which is preliminary data.</text>
</comment>